<comment type="subcellular location">
    <subcellularLocation>
        <location evidence="1">Nucleus</location>
    </subcellularLocation>
</comment>
<accession>A0ABV0W9K5</accession>
<evidence type="ECO:0000256" key="4">
    <source>
        <dbReference type="ARBA" id="ARBA00022771"/>
    </source>
</evidence>
<evidence type="ECO:0000256" key="3">
    <source>
        <dbReference type="ARBA" id="ARBA00022737"/>
    </source>
</evidence>
<sequence length="98" mass="10906">ISGCTKRYTDPSSLRKHVKIHSAKEQQVHKKLRPCQTMEQDVLSDCLSMQIQSSTSSHHLYNGKDGRSPAMCPDIFTGAHKASNIQCNISPVIHETDS</sequence>
<keyword evidence="6" id="KW-0539">Nucleus</keyword>
<dbReference type="SUPFAM" id="SSF57667">
    <property type="entry name" value="beta-beta-alpha zinc fingers"/>
    <property type="match status" value="1"/>
</dbReference>
<feature type="non-terminal residue" evidence="7">
    <location>
        <position position="1"/>
    </location>
</feature>
<evidence type="ECO:0000256" key="6">
    <source>
        <dbReference type="ARBA" id="ARBA00023242"/>
    </source>
</evidence>
<reference evidence="7 8" key="1">
    <citation type="submission" date="2021-06" db="EMBL/GenBank/DDBJ databases">
        <authorList>
            <person name="Palmer J.M."/>
        </authorList>
    </citation>
    <scope>NUCLEOTIDE SEQUENCE [LARGE SCALE GENOMIC DNA]</scope>
    <source>
        <strain evidence="7 8">XR_2019</strain>
        <tissue evidence="7">Muscle</tissue>
    </source>
</reference>
<dbReference type="PANTHER" id="PTHR45718">
    <property type="entry name" value="TRANSCRIPTIONAL ACTIVATOR CUBITUS INTERRUPTUS"/>
    <property type="match status" value="1"/>
</dbReference>
<evidence type="ECO:0000313" key="8">
    <source>
        <dbReference type="Proteomes" id="UP001444071"/>
    </source>
</evidence>
<dbReference type="PANTHER" id="PTHR45718:SF3">
    <property type="entry name" value="ZINC FINGER PROTEIN GLIS1"/>
    <property type="match status" value="1"/>
</dbReference>
<keyword evidence="8" id="KW-1185">Reference proteome</keyword>
<gene>
    <name evidence="7" type="ORF">XENORESO_006322</name>
</gene>
<keyword evidence="2" id="KW-0479">Metal-binding</keyword>
<dbReference type="EMBL" id="JAHRIM010032189">
    <property type="protein sequence ID" value="MEQ2265371.1"/>
    <property type="molecule type" value="Genomic_DNA"/>
</dbReference>
<protein>
    <recommendedName>
        <fullName evidence="9">Cubitus interruptus</fullName>
    </recommendedName>
</protein>
<organism evidence="7 8">
    <name type="scientific">Xenotaenia resolanae</name>
    <dbReference type="NCBI Taxonomy" id="208358"/>
    <lineage>
        <taxon>Eukaryota</taxon>
        <taxon>Metazoa</taxon>
        <taxon>Chordata</taxon>
        <taxon>Craniata</taxon>
        <taxon>Vertebrata</taxon>
        <taxon>Euteleostomi</taxon>
        <taxon>Actinopterygii</taxon>
        <taxon>Neopterygii</taxon>
        <taxon>Teleostei</taxon>
        <taxon>Neoteleostei</taxon>
        <taxon>Acanthomorphata</taxon>
        <taxon>Ovalentaria</taxon>
        <taxon>Atherinomorphae</taxon>
        <taxon>Cyprinodontiformes</taxon>
        <taxon>Goodeidae</taxon>
        <taxon>Xenotaenia</taxon>
    </lineage>
</organism>
<dbReference type="Gene3D" id="3.30.160.60">
    <property type="entry name" value="Classic Zinc Finger"/>
    <property type="match status" value="1"/>
</dbReference>
<evidence type="ECO:0000256" key="5">
    <source>
        <dbReference type="ARBA" id="ARBA00022833"/>
    </source>
</evidence>
<comment type="caution">
    <text evidence="7">The sequence shown here is derived from an EMBL/GenBank/DDBJ whole genome shotgun (WGS) entry which is preliminary data.</text>
</comment>
<dbReference type="InterPro" id="IPR036236">
    <property type="entry name" value="Znf_C2H2_sf"/>
</dbReference>
<evidence type="ECO:0000313" key="7">
    <source>
        <dbReference type="EMBL" id="MEQ2265371.1"/>
    </source>
</evidence>
<evidence type="ECO:0008006" key="9">
    <source>
        <dbReference type="Google" id="ProtNLM"/>
    </source>
</evidence>
<evidence type="ECO:0000256" key="2">
    <source>
        <dbReference type="ARBA" id="ARBA00022723"/>
    </source>
</evidence>
<keyword evidence="4" id="KW-0863">Zinc-finger</keyword>
<keyword evidence="3" id="KW-0677">Repeat</keyword>
<keyword evidence="5" id="KW-0862">Zinc</keyword>
<name>A0ABV0W9K5_9TELE</name>
<dbReference type="Proteomes" id="UP001444071">
    <property type="component" value="Unassembled WGS sequence"/>
</dbReference>
<dbReference type="InterPro" id="IPR043359">
    <property type="entry name" value="GLI-like"/>
</dbReference>
<evidence type="ECO:0000256" key="1">
    <source>
        <dbReference type="ARBA" id="ARBA00004123"/>
    </source>
</evidence>
<proteinExistence type="predicted"/>